<accession>D3E0N3</accession>
<dbReference type="RefSeq" id="WP_012955230.1">
    <property type="nucleotide sequence ID" value="NC_013790.1"/>
</dbReference>
<proteinExistence type="predicted"/>
<dbReference type="AlphaFoldDB" id="D3E0N3"/>
<feature type="transmembrane region" description="Helical" evidence="1">
    <location>
        <begin position="130"/>
        <end position="147"/>
    </location>
</feature>
<dbReference type="PANTHER" id="PTHR35337:SF1">
    <property type="entry name" value="SLR1478 PROTEIN"/>
    <property type="match status" value="1"/>
</dbReference>
<reference evidence="2 3" key="1">
    <citation type="journal article" date="2010" name="PLoS ONE">
        <title>The genome sequence of the rumen methanogen Methanobrevibacter ruminantium reveals new possibilities for controlling ruminant methane emissions.</title>
        <authorList>
            <person name="Leahy S.C."/>
            <person name="Kelly W.J."/>
            <person name="Altermann E."/>
            <person name="Ronimus R.S."/>
            <person name="Yeoman C.J."/>
            <person name="Pacheco D.M."/>
            <person name="Li D."/>
            <person name="Kong Z."/>
            <person name="McTavish S."/>
            <person name="Sang C."/>
            <person name="Lambie S.C."/>
            <person name="Janssen P.H."/>
            <person name="Dey D."/>
            <person name="Attwood G.T."/>
        </authorList>
    </citation>
    <scope>NUCLEOTIDE SEQUENCE [LARGE SCALE GENOMIC DNA]</scope>
    <source>
        <strain evidence="3">ATCC 35063 / DSM 1093 / JCM 13430 / OCM 146 / M1</strain>
    </source>
</reference>
<feature type="transmembrane region" description="Helical" evidence="1">
    <location>
        <begin position="106"/>
        <end position="124"/>
    </location>
</feature>
<dbReference type="EMBL" id="CP001719">
    <property type="protein sequence ID" value="ADC46279.1"/>
    <property type="molecule type" value="Genomic_DNA"/>
</dbReference>
<dbReference type="eggNOG" id="arCOG01994">
    <property type="taxonomic scope" value="Archaea"/>
</dbReference>
<sequence>MNIKELFIESLKDNKKLIIGLYAFFIIVFIAAWIITGPKMQAIASNVTAMNGPGGAQSSAIELFIHNELGGIITYLASVFFGIAAIVLLGYNALNLGSIGQLFNHFMPNGGILYLIYLIPHGIFEITATVLQSAAGILLFLFIWRFIKAFRSKDTNGASDAFEMTKKTLIQSIVLMVIATILLLIAAPIEAYFSTAFSEFIMGFLGLR</sequence>
<evidence type="ECO:0000256" key="1">
    <source>
        <dbReference type="SAM" id="Phobius"/>
    </source>
</evidence>
<keyword evidence="1" id="KW-0812">Transmembrane</keyword>
<protein>
    <recommendedName>
        <fullName evidence="4">Stage II sporulation protein M</fullName>
    </recommendedName>
</protein>
<gene>
    <name evidence="2" type="ordered locus">mru_0428</name>
</gene>
<dbReference type="PATRIC" id="fig|634498.28.peg.430"/>
<dbReference type="KEGG" id="mru:mru_0428"/>
<dbReference type="PANTHER" id="PTHR35337">
    <property type="entry name" value="SLR1478 PROTEIN"/>
    <property type="match status" value="1"/>
</dbReference>
<dbReference type="GeneID" id="8770068"/>
<feature type="transmembrane region" description="Helical" evidence="1">
    <location>
        <begin position="17"/>
        <end position="35"/>
    </location>
</feature>
<evidence type="ECO:0008006" key="4">
    <source>
        <dbReference type="Google" id="ProtNLM"/>
    </source>
</evidence>
<dbReference type="Pfam" id="PF01944">
    <property type="entry name" value="SpoIIM"/>
    <property type="match status" value="1"/>
</dbReference>
<dbReference type="OrthoDB" id="86288at2157"/>
<name>D3E0N3_METRM</name>
<organism evidence="2 3">
    <name type="scientific">Methanobrevibacter ruminantium (strain ATCC 35063 / DSM 1093 / JCM 13430 / OCM 146 / M1)</name>
    <name type="common">Methanobacterium ruminantium</name>
    <dbReference type="NCBI Taxonomy" id="634498"/>
    <lineage>
        <taxon>Archaea</taxon>
        <taxon>Methanobacteriati</taxon>
        <taxon>Methanobacteriota</taxon>
        <taxon>Methanomada group</taxon>
        <taxon>Methanobacteria</taxon>
        <taxon>Methanobacteriales</taxon>
        <taxon>Methanobacteriaceae</taxon>
        <taxon>Methanobrevibacter</taxon>
    </lineage>
</organism>
<dbReference type="Proteomes" id="UP000008680">
    <property type="component" value="Chromosome"/>
</dbReference>
<feature type="transmembrane region" description="Helical" evidence="1">
    <location>
        <begin position="168"/>
        <end position="185"/>
    </location>
</feature>
<feature type="transmembrane region" description="Helical" evidence="1">
    <location>
        <begin position="72"/>
        <end position="94"/>
    </location>
</feature>
<evidence type="ECO:0000313" key="2">
    <source>
        <dbReference type="EMBL" id="ADC46279.1"/>
    </source>
</evidence>
<keyword evidence="1" id="KW-0472">Membrane</keyword>
<keyword evidence="1" id="KW-1133">Transmembrane helix</keyword>
<keyword evidence="3" id="KW-1185">Reference proteome</keyword>
<evidence type="ECO:0000313" key="3">
    <source>
        <dbReference type="Proteomes" id="UP000008680"/>
    </source>
</evidence>
<dbReference type="HOGENOM" id="CLU_1318555_0_0_2"/>
<dbReference type="InterPro" id="IPR002798">
    <property type="entry name" value="SpoIIM-like"/>
</dbReference>